<evidence type="ECO:0000313" key="3">
    <source>
        <dbReference type="Proteomes" id="UP001156682"/>
    </source>
</evidence>
<evidence type="ECO:0008006" key="4">
    <source>
        <dbReference type="Google" id="ProtNLM"/>
    </source>
</evidence>
<dbReference type="Proteomes" id="UP001156682">
    <property type="component" value="Unassembled WGS sequence"/>
</dbReference>
<protein>
    <recommendedName>
        <fullName evidence="4">LexA-binding, inner membrane-associated hydrolase</fullName>
    </recommendedName>
</protein>
<sequence length="154" mass="17228">MTKKSHKRFAYPWGIIVILFMYPAWGIIASIAFFIAMVMGSTAPDYLEFGRIKHRTFTHLPWLWVFCYALGVSVTSHFDMSLIASCIVAGICLGAISHWVGDLGTPMGVPILSTKKRYSLNMWKTGHISEIKPIIMAWLAVIALAGFKVLHPDL</sequence>
<feature type="transmembrane region" description="Helical" evidence="1">
    <location>
        <begin position="12"/>
        <end position="39"/>
    </location>
</feature>
<feature type="transmembrane region" description="Helical" evidence="1">
    <location>
        <begin position="131"/>
        <end position="150"/>
    </location>
</feature>
<evidence type="ECO:0000256" key="1">
    <source>
        <dbReference type="SAM" id="Phobius"/>
    </source>
</evidence>
<reference evidence="3" key="1">
    <citation type="journal article" date="2019" name="Int. J. Syst. Evol. Microbiol.">
        <title>The Global Catalogue of Microorganisms (GCM) 10K type strain sequencing project: providing services to taxonomists for standard genome sequencing and annotation.</title>
        <authorList>
            <consortium name="The Broad Institute Genomics Platform"/>
            <consortium name="The Broad Institute Genome Sequencing Center for Infectious Disease"/>
            <person name="Wu L."/>
            <person name="Ma J."/>
        </authorList>
    </citation>
    <scope>NUCLEOTIDE SEQUENCE [LARGE SCALE GENOMIC DNA]</scope>
    <source>
        <strain evidence="3">NBRC 100033</strain>
    </source>
</reference>
<organism evidence="2 3">
    <name type="scientific">Marinospirillum insulare</name>
    <dbReference type="NCBI Taxonomy" id="217169"/>
    <lineage>
        <taxon>Bacteria</taxon>
        <taxon>Pseudomonadati</taxon>
        <taxon>Pseudomonadota</taxon>
        <taxon>Gammaproteobacteria</taxon>
        <taxon>Oceanospirillales</taxon>
        <taxon>Oceanospirillaceae</taxon>
        <taxon>Marinospirillum</taxon>
    </lineage>
</organism>
<accession>A0ABQ6A2E9</accession>
<dbReference type="EMBL" id="BSOR01000030">
    <property type="protein sequence ID" value="GLR64413.1"/>
    <property type="molecule type" value="Genomic_DNA"/>
</dbReference>
<proteinExistence type="predicted"/>
<keyword evidence="3" id="KW-1185">Reference proteome</keyword>
<keyword evidence="1" id="KW-1133">Transmembrane helix</keyword>
<feature type="transmembrane region" description="Helical" evidence="1">
    <location>
        <begin position="82"/>
        <end position="100"/>
    </location>
</feature>
<name>A0ABQ6A2E9_9GAMM</name>
<feature type="transmembrane region" description="Helical" evidence="1">
    <location>
        <begin position="59"/>
        <end position="75"/>
    </location>
</feature>
<keyword evidence="1" id="KW-0812">Transmembrane</keyword>
<evidence type="ECO:0000313" key="2">
    <source>
        <dbReference type="EMBL" id="GLR64413.1"/>
    </source>
</evidence>
<dbReference type="RefSeq" id="WP_027851894.1">
    <property type="nucleotide sequence ID" value="NZ_BSOR01000030.1"/>
</dbReference>
<keyword evidence="1" id="KW-0472">Membrane</keyword>
<gene>
    <name evidence="2" type="ORF">GCM10007878_18510</name>
</gene>
<comment type="caution">
    <text evidence="2">The sequence shown here is derived from an EMBL/GenBank/DDBJ whole genome shotgun (WGS) entry which is preliminary data.</text>
</comment>